<dbReference type="GO" id="GO:0016020">
    <property type="term" value="C:membrane"/>
    <property type="evidence" value="ECO:0007669"/>
    <property type="project" value="UniProtKB-SubCell"/>
</dbReference>
<gene>
    <name evidence="6" type="ORF">ACHAWO_002626</name>
</gene>
<evidence type="ECO:0000313" key="7">
    <source>
        <dbReference type="Proteomes" id="UP001530400"/>
    </source>
</evidence>
<evidence type="ECO:0000256" key="2">
    <source>
        <dbReference type="ARBA" id="ARBA00022692"/>
    </source>
</evidence>
<comment type="caution">
    <text evidence="6">The sequence shown here is derived from an EMBL/GenBank/DDBJ whole genome shotgun (WGS) entry which is preliminary data.</text>
</comment>
<name>A0ABD3NH76_9STRA</name>
<evidence type="ECO:0000256" key="1">
    <source>
        <dbReference type="ARBA" id="ARBA00004141"/>
    </source>
</evidence>
<keyword evidence="3 5" id="KW-1133">Transmembrane helix</keyword>
<evidence type="ECO:0000256" key="3">
    <source>
        <dbReference type="ARBA" id="ARBA00022989"/>
    </source>
</evidence>
<keyword evidence="4 5" id="KW-0472">Membrane</keyword>
<evidence type="ECO:0000313" key="6">
    <source>
        <dbReference type="EMBL" id="KAL3775167.1"/>
    </source>
</evidence>
<evidence type="ECO:0008006" key="8">
    <source>
        <dbReference type="Google" id="ProtNLM"/>
    </source>
</evidence>
<evidence type="ECO:0000256" key="4">
    <source>
        <dbReference type="ARBA" id="ARBA00023136"/>
    </source>
</evidence>
<dbReference type="PANTHER" id="PTHR21706">
    <property type="entry name" value="TRANSMEMBRANE PROTEIN 65"/>
    <property type="match status" value="1"/>
</dbReference>
<evidence type="ECO:0000256" key="5">
    <source>
        <dbReference type="SAM" id="Phobius"/>
    </source>
</evidence>
<dbReference type="Proteomes" id="UP001530400">
    <property type="component" value="Unassembled WGS sequence"/>
</dbReference>
<proteinExistence type="predicted"/>
<organism evidence="6 7">
    <name type="scientific">Cyclotella atomus</name>
    <dbReference type="NCBI Taxonomy" id="382360"/>
    <lineage>
        <taxon>Eukaryota</taxon>
        <taxon>Sar</taxon>
        <taxon>Stramenopiles</taxon>
        <taxon>Ochrophyta</taxon>
        <taxon>Bacillariophyta</taxon>
        <taxon>Coscinodiscophyceae</taxon>
        <taxon>Thalassiosirophycidae</taxon>
        <taxon>Stephanodiscales</taxon>
        <taxon>Stephanodiscaceae</taxon>
        <taxon>Cyclotella</taxon>
    </lineage>
</organism>
<comment type="subcellular location">
    <subcellularLocation>
        <location evidence="1">Membrane</location>
        <topology evidence="1">Multi-pass membrane protein</topology>
    </subcellularLocation>
</comment>
<sequence length="215" mass="23773">MLSFIPAVTSHSTRSWRYISSSAKGEKKWPLIHPNRRRLQNLKSHLNLARDELLARPPPLALIKKHDGKVSEPTREQLRVVTLHASIPFVGFGIMDNGILILAGEAIDTTVGVTLGISTMCAAAIGNIISDICGVAFGTVIEDTVAKFSKRFKIPPMPKLTHEQRNLRSVRFSNQFGCALGLTIGCIIGMFPLLFFEDEKNVVESKPHDSEDRSK</sequence>
<reference evidence="6 7" key="1">
    <citation type="submission" date="2024-10" db="EMBL/GenBank/DDBJ databases">
        <title>Updated reference genomes for cyclostephanoid diatoms.</title>
        <authorList>
            <person name="Roberts W.R."/>
            <person name="Alverson A.J."/>
        </authorList>
    </citation>
    <scope>NUCLEOTIDE SEQUENCE [LARGE SCALE GENOMIC DNA]</scope>
    <source>
        <strain evidence="6 7">AJA010-31</strain>
    </source>
</reference>
<accession>A0ABD3NH76</accession>
<feature type="transmembrane region" description="Helical" evidence="5">
    <location>
        <begin position="176"/>
        <end position="196"/>
    </location>
</feature>
<dbReference type="InterPro" id="IPR019537">
    <property type="entry name" value="TMEM65"/>
</dbReference>
<dbReference type="PANTHER" id="PTHR21706:SF15">
    <property type="entry name" value="TRANSMEMBRANE PROTEIN 65"/>
    <property type="match status" value="1"/>
</dbReference>
<keyword evidence="2 5" id="KW-0812">Transmembrane</keyword>
<protein>
    <recommendedName>
        <fullName evidence="8">Transmembrane protein 65</fullName>
    </recommendedName>
</protein>
<dbReference type="EMBL" id="JALLPJ020001165">
    <property type="protein sequence ID" value="KAL3775167.1"/>
    <property type="molecule type" value="Genomic_DNA"/>
</dbReference>
<dbReference type="AlphaFoldDB" id="A0ABD3NH76"/>
<keyword evidence="7" id="KW-1185">Reference proteome</keyword>
<dbReference type="Pfam" id="PF10507">
    <property type="entry name" value="TMEM65"/>
    <property type="match status" value="1"/>
</dbReference>